<comment type="caution">
    <text evidence="2">The sequence shown here is derived from an EMBL/GenBank/DDBJ whole genome shotgun (WGS) entry which is preliminary data.</text>
</comment>
<feature type="signal peptide" evidence="1">
    <location>
        <begin position="1"/>
        <end position="24"/>
    </location>
</feature>
<reference evidence="2 3" key="1">
    <citation type="journal article" date="2018" name="Syst. Appl. Microbiol.">
        <title>Abditibacterium utsteinense sp. nov., the first cultivated member of candidate phylum FBP, isolated from ice-free Antarctic soil samples.</title>
        <authorList>
            <person name="Tahon G."/>
            <person name="Tytgat B."/>
            <person name="Lebbe L."/>
            <person name="Carlier A."/>
            <person name="Willems A."/>
        </authorList>
    </citation>
    <scope>NUCLEOTIDE SEQUENCE [LARGE SCALE GENOMIC DNA]</scope>
    <source>
        <strain evidence="2 3">LMG 29911</strain>
    </source>
</reference>
<evidence type="ECO:0008006" key="4">
    <source>
        <dbReference type="Google" id="ProtNLM"/>
    </source>
</evidence>
<proteinExistence type="predicted"/>
<dbReference type="AlphaFoldDB" id="A0A2S8SWI4"/>
<keyword evidence="3" id="KW-1185">Reference proteome</keyword>
<dbReference type="RefSeq" id="WP_105482472.1">
    <property type="nucleotide sequence ID" value="NZ_NIGF01000002.1"/>
</dbReference>
<name>A0A2S8SWI4_9BACT</name>
<protein>
    <recommendedName>
        <fullName evidence="4">DUF2147 domain-containing protein</fullName>
    </recommendedName>
</protein>
<keyword evidence="1" id="KW-0732">Signal</keyword>
<dbReference type="PROSITE" id="PS51257">
    <property type="entry name" value="PROKAR_LIPOPROTEIN"/>
    <property type="match status" value="1"/>
</dbReference>
<sequence length="149" mass="17193">MQINKRLWFLWLFLLACPVQMARADLGFWSAHLVGTWRHPTNGDIYRFRSNATYSFFVGKAKRRGGNLSHSGYWKIVQPTSKESGGSMEGPVALRLDSKSRTVLEGKKSRVLKSNRRFRVLVDIVQKSEDGLVDKNHYIINGARWIRVR</sequence>
<feature type="chain" id="PRO_5015492232" description="DUF2147 domain-containing protein" evidence="1">
    <location>
        <begin position="25"/>
        <end position="149"/>
    </location>
</feature>
<dbReference type="EMBL" id="NIGF01000002">
    <property type="protein sequence ID" value="PQV65152.1"/>
    <property type="molecule type" value="Genomic_DNA"/>
</dbReference>
<organism evidence="2 3">
    <name type="scientific">Abditibacterium utsteinense</name>
    <dbReference type="NCBI Taxonomy" id="1960156"/>
    <lineage>
        <taxon>Bacteria</taxon>
        <taxon>Pseudomonadati</taxon>
        <taxon>Abditibacteriota</taxon>
        <taxon>Abditibacteriia</taxon>
        <taxon>Abditibacteriales</taxon>
        <taxon>Abditibacteriaceae</taxon>
        <taxon>Abditibacterium</taxon>
    </lineage>
</organism>
<evidence type="ECO:0000313" key="3">
    <source>
        <dbReference type="Proteomes" id="UP000237684"/>
    </source>
</evidence>
<dbReference type="InParanoid" id="A0A2S8SWI4"/>
<dbReference type="Proteomes" id="UP000237684">
    <property type="component" value="Unassembled WGS sequence"/>
</dbReference>
<accession>A0A2S8SWI4</accession>
<evidence type="ECO:0000313" key="2">
    <source>
        <dbReference type="EMBL" id="PQV65152.1"/>
    </source>
</evidence>
<evidence type="ECO:0000256" key="1">
    <source>
        <dbReference type="SAM" id="SignalP"/>
    </source>
</evidence>
<gene>
    <name evidence="2" type="ORF">B1R32_102160</name>
</gene>